<dbReference type="NCBIfam" id="NF010349">
    <property type="entry name" value="PRK13777.1"/>
    <property type="match status" value="1"/>
</dbReference>
<evidence type="ECO:0000313" key="6">
    <source>
        <dbReference type="EMBL" id="MFC0524468.1"/>
    </source>
</evidence>
<feature type="domain" description="HTH marR-type" evidence="5">
    <location>
        <begin position="9"/>
        <end position="153"/>
    </location>
</feature>
<feature type="region of interest" description="Disordered" evidence="4">
    <location>
        <begin position="168"/>
        <end position="189"/>
    </location>
</feature>
<keyword evidence="3" id="KW-0804">Transcription</keyword>
<gene>
    <name evidence="6" type="ORF">ACFFGV_12910</name>
</gene>
<dbReference type="PROSITE" id="PS50995">
    <property type="entry name" value="HTH_MARR_2"/>
    <property type="match status" value="1"/>
</dbReference>
<name>A0ABV6LPZ4_9BACI</name>
<dbReference type="RefSeq" id="WP_377348475.1">
    <property type="nucleotide sequence ID" value="NZ_JBHLTP010000011.1"/>
</dbReference>
<dbReference type="PROSITE" id="PS01117">
    <property type="entry name" value="HTH_MARR_1"/>
    <property type="match status" value="1"/>
</dbReference>
<dbReference type="PANTHER" id="PTHR33164">
    <property type="entry name" value="TRANSCRIPTIONAL REGULATOR, MARR FAMILY"/>
    <property type="match status" value="1"/>
</dbReference>
<dbReference type="PANTHER" id="PTHR33164:SF58">
    <property type="entry name" value="DNA-BINDING TRANSCRIPTIONAL REPRESSOR SCOC"/>
    <property type="match status" value="1"/>
</dbReference>
<accession>A0ABV6LPZ4</accession>
<evidence type="ECO:0000259" key="5">
    <source>
        <dbReference type="PROSITE" id="PS50995"/>
    </source>
</evidence>
<dbReference type="SMART" id="SM00347">
    <property type="entry name" value="HTH_MARR"/>
    <property type="match status" value="1"/>
</dbReference>
<dbReference type="SUPFAM" id="SSF46785">
    <property type="entry name" value="Winged helix' DNA-binding domain"/>
    <property type="match status" value="1"/>
</dbReference>
<dbReference type="InterPro" id="IPR036390">
    <property type="entry name" value="WH_DNA-bd_sf"/>
</dbReference>
<keyword evidence="7" id="KW-1185">Reference proteome</keyword>
<protein>
    <submittedName>
        <fullName evidence="6">HTH-type transcriptional regulator Hpr</fullName>
    </submittedName>
</protein>
<dbReference type="EMBL" id="JBHLTP010000011">
    <property type="protein sequence ID" value="MFC0524468.1"/>
    <property type="molecule type" value="Genomic_DNA"/>
</dbReference>
<keyword evidence="1" id="KW-0805">Transcription regulation</keyword>
<evidence type="ECO:0000256" key="2">
    <source>
        <dbReference type="ARBA" id="ARBA00023125"/>
    </source>
</evidence>
<dbReference type="InterPro" id="IPR039422">
    <property type="entry name" value="MarR/SlyA-like"/>
</dbReference>
<dbReference type="InterPro" id="IPR000835">
    <property type="entry name" value="HTH_MarR-typ"/>
</dbReference>
<organism evidence="6 7">
    <name type="scientific">Pontibacillus salicampi</name>
    <dbReference type="NCBI Taxonomy" id="1449801"/>
    <lineage>
        <taxon>Bacteria</taxon>
        <taxon>Bacillati</taxon>
        <taxon>Bacillota</taxon>
        <taxon>Bacilli</taxon>
        <taxon>Bacillales</taxon>
        <taxon>Bacillaceae</taxon>
        <taxon>Pontibacillus</taxon>
    </lineage>
</organism>
<dbReference type="Gene3D" id="1.10.10.10">
    <property type="entry name" value="Winged helix-like DNA-binding domain superfamily/Winged helix DNA-binding domain"/>
    <property type="match status" value="1"/>
</dbReference>
<keyword evidence="2" id="KW-0238">DNA-binding</keyword>
<comment type="caution">
    <text evidence="6">The sequence shown here is derived from an EMBL/GenBank/DDBJ whole genome shotgun (WGS) entry which is preliminary data.</text>
</comment>
<dbReference type="Pfam" id="PF01047">
    <property type="entry name" value="MarR"/>
    <property type="match status" value="1"/>
</dbReference>
<sequence length="189" mass="22139">MSNYSMEEAILFSHRMTQLSKALWKAIEKDWRAWVKPHGLNINEHHILWILYEKNGTTISDLSNHGAMHVSTAFNFSKKLEERELISFSKNDDDKRNTYLSLTEDGDTLFKETLRTFNPYEHAILNAMEPFQNIYGSMPEFKEVSAIIRELYDIDYDLDTSIEERMLSDMTKDPEREYAVATSQGKKSR</sequence>
<evidence type="ECO:0000256" key="4">
    <source>
        <dbReference type="SAM" id="MobiDB-lite"/>
    </source>
</evidence>
<reference evidence="6 7" key="1">
    <citation type="submission" date="2024-09" db="EMBL/GenBank/DDBJ databases">
        <authorList>
            <person name="Sun Q."/>
            <person name="Mori K."/>
        </authorList>
    </citation>
    <scope>NUCLEOTIDE SEQUENCE [LARGE SCALE GENOMIC DNA]</scope>
    <source>
        <strain evidence="6 7">NCAIM B.02529</strain>
    </source>
</reference>
<feature type="compositionally biased region" description="Basic and acidic residues" evidence="4">
    <location>
        <begin position="168"/>
        <end position="178"/>
    </location>
</feature>
<dbReference type="Proteomes" id="UP001589836">
    <property type="component" value="Unassembled WGS sequence"/>
</dbReference>
<evidence type="ECO:0000313" key="7">
    <source>
        <dbReference type="Proteomes" id="UP001589836"/>
    </source>
</evidence>
<dbReference type="InterPro" id="IPR036388">
    <property type="entry name" value="WH-like_DNA-bd_sf"/>
</dbReference>
<dbReference type="InterPro" id="IPR023187">
    <property type="entry name" value="Tscrpt_reg_MarR-type_CS"/>
</dbReference>
<proteinExistence type="predicted"/>
<evidence type="ECO:0000256" key="3">
    <source>
        <dbReference type="ARBA" id="ARBA00023163"/>
    </source>
</evidence>
<evidence type="ECO:0000256" key="1">
    <source>
        <dbReference type="ARBA" id="ARBA00023015"/>
    </source>
</evidence>